<keyword evidence="1" id="KW-1133">Transmembrane helix</keyword>
<accession>A0A540VKU5</accession>
<gene>
    <name evidence="2" type="ORF">FKZ61_02975</name>
</gene>
<dbReference type="CDD" id="cd03498">
    <property type="entry name" value="SQR_TypeB_2_TM"/>
    <property type="match status" value="1"/>
</dbReference>
<feature type="transmembrane region" description="Helical" evidence="1">
    <location>
        <begin position="162"/>
        <end position="184"/>
    </location>
</feature>
<comment type="caution">
    <text evidence="2">The sequence shown here is derived from an EMBL/GenBank/DDBJ whole genome shotgun (WGS) entry which is preliminary data.</text>
</comment>
<sequence length="229" mass="25804">MQAAALYRTSIGKKAVMAVTGLIWIGYVVMHMYGNLKAFQGPVYFNEYAEGLRELGAPVFGHLHLLTIARIVLLVSIVLHVWSAWSLYQQARYARPFGYAERKVVQANYASLTMRLGGAVILLFVIYHLMHLTWGIPFVHPDFVRGDPYHNLVTGFQFVPAAIVYIIAVIALGFHLYHGTWSMFQTLGLSRRRYEQFEQPIRALSWLLAILVPAGFASVPIAVLLGIIR</sequence>
<dbReference type="InterPro" id="IPR034804">
    <property type="entry name" value="SQR/QFR_C/D"/>
</dbReference>
<evidence type="ECO:0000256" key="1">
    <source>
        <dbReference type="SAM" id="Phobius"/>
    </source>
</evidence>
<reference evidence="2 3" key="1">
    <citation type="submission" date="2019-06" db="EMBL/GenBank/DDBJ databases">
        <title>Genome sequence of Litorilinea aerophila BAA-2444.</title>
        <authorList>
            <person name="Maclea K.S."/>
            <person name="Maurais E.G."/>
            <person name="Iannazzi L.C."/>
        </authorList>
    </citation>
    <scope>NUCLEOTIDE SEQUENCE [LARGE SCALE GENOMIC DNA]</scope>
    <source>
        <strain evidence="2 3">ATCC BAA-2444</strain>
    </source>
</reference>
<feature type="transmembrane region" description="Helical" evidence="1">
    <location>
        <begin position="68"/>
        <end position="88"/>
    </location>
</feature>
<feature type="transmembrane region" description="Helical" evidence="1">
    <location>
        <begin position="109"/>
        <end position="130"/>
    </location>
</feature>
<dbReference type="InterPro" id="IPR011138">
    <property type="entry name" value="Cytochrome_b-558"/>
</dbReference>
<dbReference type="Proteomes" id="UP000317371">
    <property type="component" value="Unassembled WGS sequence"/>
</dbReference>
<proteinExistence type="predicted"/>
<dbReference type="GO" id="GO:0016020">
    <property type="term" value="C:membrane"/>
    <property type="evidence" value="ECO:0007669"/>
    <property type="project" value="InterPro"/>
</dbReference>
<keyword evidence="1" id="KW-0472">Membrane</keyword>
<keyword evidence="1" id="KW-0812">Transmembrane</keyword>
<feature type="transmembrane region" description="Helical" evidence="1">
    <location>
        <begin position="204"/>
        <end position="228"/>
    </location>
</feature>
<keyword evidence="3" id="KW-1185">Reference proteome</keyword>
<dbReference type="EMBL" id="VIGC01000003">
    <property type="protein sequence ID" value="TQE97395.1"/>
    <property type="molecule type" value="Genomic_DNA"/>
</dbReference>
<evidence type="ECO:0000313" key="3">
    <source>
        <dbReference type="Proteomes" id="UP000317371"/>
    </source>
</evidence>
<dbReference type="RefSeq" id="WP_141608588.1">
    <property type="nucleotide sequence ID" value="NZ_VIGC02000003.1"/>
</dbReference>
<dbReference type="NCBIfam" id="TIGR02046">
    <property type="entry name" value="sdhC_b558_fam"/>
    <property type="match status" value="1"/>
</dbReference>
<evidence type="ECO:0000313" key="2">
    <source>
        <dbReference type="EMBL" id="TQE97395.1"/>
    </source>
</evidence>
<dbReference type="AlphaFoldDB" id="A0A540VKU5"/>
<dbReference type="OrthoDB" id="9788081at2"/>
<protein>
    <submittedName>
        <fullName evidence="2">Succinate dehydrogenase cytochrome b subunit</fullName>
    </submittedName>
</protein>
<name>A0A540VKU5_9CHLR</name>
<dbReference type="InParanoid" id="A0A540VKU5"/>
<organism evidence="2 3">
    <name type="scientific">Litorilinea aerophila</name>
    <dbReference type="NCBI Taxonomy" id="1204385"/>
    <lineage>
        <taxon>Bacteria</taxon>
        <taxon>Bacillati</taxon>
        <taxon>Chloroflexota</taxon>
        <taxon>Caldilineae</taxon>
        <taxon>Caldilineales</taxon>
        <taxon>Caldilineaceae</taxon>
        <taxon>Litorilinea</taxon>
    </lineage>
</organism>
<dbReference type="SUPFAM" id="SSF81343">
    <property type="entry name" value="Fumarate reductase respiratory complex transmembrane subunits"/>
    <property type="match status" value="1"/>
</dbReference>
<feature type="transmembrane region" description="Helical" evidence="1">
    <location>
        <begin position="15"/>
        <end position="34"/>
    </location>
</feature>
<dbReference type="Gene3D" id="1.20.1300.10">
    <property type="entry name" value="Fumarate reductase/succinate dehydrogenase, transmembrane subunit"/>
    <property type="match status" value="1"/>
</dbReference>